<evidence type="ECO:0000259" key="1">
    <source>
        <dbReference type="PROSITE" id="PS50011"/>
    </source>
</evidence>
<keyword evidence="2" id="KW-0808">Transferase</keyword>
<protein>
    <submittedName>
        <fullName evidence="2">Kinase-like domain-containing protein</fullName>
    </submittedName>
</protein>
<evidence type="ECO:0000313" key="3">
    <source>
        <dbReference type="Proteomes" id="UP000274822"/>
    </source>
</evidence>
<feature type="domain" description="Protein kinase" evidence="1">
    <location>
        <begin position="33"/>
        <end position="308"/>
    </location>
</feature>
<dbReference type="InterPro" id="IPR011009">
    <property type="entry name" value="Kinase-like_dom_sf"/>
</dbReference>
<dbReference type="InterPro" id="IPR050167">
    <property type="entry name" value="Ser_Thr_protein_kinase"/>
</dbReference>
<dbReference type="PANTHER" id="PTHR23257">
    <property type="entry name" value="SERINE-THREONINE PROTEIN KINASE"/>
    <property type="match status" value="1"/>
</dbReference>
<name>A0A433QNM2_9FUNG</name>
<accession>A0A433QNM2</accession>
<comment type="caution">
    <text evidence="2">The sequence shown here is derived from an EMBL/GenBank/DDBJ whole genome shotgun (WGS) entry which is preliminary data.</text>
</comment>
<keyword evidence="2" id="KW-0418">Kinase</keyword>
<organism evidence="2 3">
    <name type="scientific">Jimgerdemannia flammicorona</name>
    <dbReference type="NCBI Taxonomy" id="994334"/>
    <lineage>
        <taxon>Eukaryota</taxon>
        <taxon>Fungi</taxon>
        <taxon>Fungi incertae sedis</taxon>
        <taxon>Mucoromycota</taxon>
        <taxon>Mucoromycotina</taxon>
        <taxon>Endogonomycetes</taxon>
        <taxon>Endogonales</taxon>
        <taxon>Endogonaceae</taxon>
        <taxon>Jimgerdemannia</taxon>
    </lineage>
</organism>
<dbReference type="GO" id="GO:0005524">
    <property type="term" value="F:ATP binding"/>
    <property type="evidence" value="ECO:0007669"/>
    <property type="project" value="InterPro"/>
</dbReference>
<proteinExistence type="predicted"/>
<keyword evidence="3" id="KW-1185">Reference proteome</keyword>
<evidence type="ECO:0000313" key="2">
    <source>
        <dbReference type="EMBL" id="RUS31374.1"/>
    </source>
</evidence>
<reference evidence="2 3" key="1">
    <citation type="journal article" date="2018" name="New Phytol.">
        <title>Phylogenomics of Endogonaceae and evolution of mycorrhizas within Mucoromycota.</title>
        <authorList>
            <person name="Chang Y."/>
            <person name="Desiro A."/>
            <person name="Na H."/>
            <person name="Sandor L."/>
            <person name="Lipzen A."/>
            <person name="Clum A."/>
            <person name="Barry K."/>
            <person name="Grigoriev I.V."/>
            <person name="Martin F.M."/>
            <person name="Stajich J.E."/>
            <person name="Smith M.E."/>
            <person name="Bonito G."/>
            <person name="Spatafora J.W."/>
        </authorList>
    </citation>
    <scope>NUCLEOTIDE SEQUENCE [LARGE SCALE GENOMIC DNA]</scope>
    <source>
        <strain evidence="2 3">AD002</strain>
    </source>
</reference>
<dbReference type="EMBL" id="RBNJ01003018">
    <property type="protein sequence ID" value="RUS31374.1"/>
    <property type="molecule type" value="Genomic_DNA"/>
</dbReference>
<sequence>NHPGHEDTLRFHLAKLGLLDLADYLVWIPYESFNDVQVLGKGGFSTVYKAWLDSVDSRGFAVLEKADIGWKVGFDGEMKAHFALKEVNLKLIQEVVLSTYLAFCGVLSTIGLIGLSQGPSGHYLMIMDYAEEGSLEKRCMNNPPATHWGEIFDMARDMADRLYLLHRYGLVHKDLHPGNVVFRTRTYAARTGLFARLIDVGLSSVVESSQGDDGIYGRLPYLPIEVFDRQPYTSASDVYCFGTLMWQLVVGIPPNGTAASAVAERTDRMREEMIPGAPEVYLDLLRDCWQTDPARRPTMADILWRLYGMGKGSAVAEETTKWIEGRRAAHKRMMHLDSEESTDFEFFEMATQNLRSQFHPYKTFKVPASQLKANLSDVQDDLRGKKHLRVLRHGGLRARVCAQDGRIRVRGSSRLQGSLPG</sequence>
<dbReference type="GO" id="GO:0005737">
    <property type="term" value="C:cytoplasm"/>
    <property type="evidence" value="ECO:0007669"/>
    <property type="project" value="TreeGrafter"/>
</dbReference>
<dbReference type="Pfam" id="PF07714">
    <property type="entry name" value="PK_Tyr_Ser-Thr"/>
    <property type="match status" value="1"/>
</dbReference>
<dbReference type="AlphaFoldDB" id="A0A433QNM2"/>
<dbReference type="InterPro" id="IPR000719">
    <property type="entry name" value="Prot_kinase_dom"/>
</dbReference>
<dbReference type="PROSITE" id="PS50011">
    <property type="entry name" value="PROTEIN_KINASE_DOM"/>
    <property type="match status" value="1"/>
</dbReference>
<dbReference type="Gene3D" id="1.10.510.10">
    <property type="entry name" value="Transferase(Phosphotransferase) domain 1"/>
    <property type="match status" value="1"/>
</dbReference>
<feature type="non-terminal residue" evidence="2">
    <location>
        <position position="1"/>
    </location>
</feature>
<dbReference type="Proteomes" id="UP000274822">
    <property type="component" value="Unassembled WGS sequence"/>
</dbReference>
<dbReference type="InterPro" id="IPR001245">
    <property type="entry name" value="Ser-Thr/Tyr_kinase_cat_dom"/>
</dbReference>
<dbReference type="GO" id="GO:0004672">
    <property type="term" value="F:protein kinase activity"/>
    <property type="evidence" value="ECO:0007669"/>
    <property type="project" value="InterPro"/>
</dbReference>
<dbReference type="GO" id="GO:0007165">
    <property type="term" value="P:signal transduction"/>
    <property type="evidence" value="ECO:0007669"/>
    <property type="project" value="TreeGrafter"/>
</dbReference>
<gene>
    <name evidence="2" type="ORF">BC938DRAFT_477949</name>
</gene>
<dbReference type="SUPFAM" id="SSF56112">
    <property type="entry name" value="Protein kinase-like (PK-like)"/>
    <property type="match status" value="1"/>
</dbReference>